<dbReference type="GO" id="GO:0006260">
    <property type="term" value="P:DNA replication"/>
    <property type="evidence" value="ECO:0007669"/>
    <property type="project" value="InterPro"/>
</dbReference>
<dbReference type="AlphaFoldDB" id="A0A109JSI6"/>
<evidence type="ECO:0000256" key="1">
    <source>
        <dbReference type="SAM" id="MobiDB-lite"/>
    </source>
</evidence>
<proteinExistence type="predicted"/>
<protein>
    <submittedName>
        <fullName evidence="4">Uncharacterized protein</fullName>
    </submittedName>
</protein>
<dbReference type="Pfam" id="PF19263">
    <property type="entry name" value="DUF5906"/>
    <property type="match status" value="1"/>
</dbReference>
<dbReference type="Pfam" id="PF23639">
    <property type="entry name" value="DUF7146"/>
    <property type="match status" value="1"/>
</dbReference>
<feature type="compositionally biased region" description="Acidic residues" evidence="1">
    <location>
        <begin position="559"/>
        <end position="568"/>
    </location>
</feature>
<accession>A0A109JSI6</accession>
<dbReference type="RefSeq" id="WP_066508185.1">
    <property type="nucleotide sequence ID" value="NZ_LNCU01000072.1"/>
</dbReference>
<dbReference type="EMBL" id="LNCU01000072">
    <property type="protein sequence ID" value="KWV54325.1"/>
    <property type="molecule type" value="Genomic_DNA"/>
</dbReference>
<comment type="caution">
    <text evidence="4">The sequence shown here is derived from an EMBL/GenBank/DDBJ whole genome shotgun (WGS) entry which is preliminary data.</text>
</comment>
<dbReference type="InterPro" id="IPR045455">
    <property type="entry name" value="NrS-1_pol-like_helicase"/>
</dbReference>
<keyword evidence="5" id="KW-1185">Reference proteome</keyword>
<feature type="region of interest" description="Disordered" evidence="1">
    <location>
        <begin position="548"/>
        <end position="568"/>
    </location>
</feature>
<feature type="domain" description="DUF7146" evidence="3">
    <location>
        <begin position="146"/>
        <end position="261"/>
    </location>
</feature>
<dbReference type="Proteomes" id="UP000057737">
    <property type="component" value="Unassembled WGS sequence"/>
</dbReference>
<dbReference type="SUPFAM" id="SSF57783">
    <property type="entry name" value="Zinc beta-ribbon"/>
    <property type="match status" value="1"/>
</dbReference>
<evidence type="ECO:0000259" key="2">
    <source>
        <dbReference type="Pfam" id="PF19263"/>
    </source>
</evidence>
<reference evidence="4 5" key="1">
    <citation type="submission" date="2015-11" db="EMBL/GenBank/DDBJ databases">
        <title>Draft Genome Sequence of the Strain BR 10303 (Bradyrhizobium sp.) isolated from nodules of Centrolobium paraense.</title>
        <authorList>
            <person name="Zelli J.E."/>
            <person name="Simoes-Araujo J.L."/>
            <person name="Barauna A.C."/>
            <person name="Silva K."/>
        </authorList>
    </citation>
    <scope>NUCLEOTIDE SEQUENCE [LARGE SCALE GENOMIC DNA]</scope>
    <source>
        <strain evidence="4 5">BR 10303</strain>
    </source>
</reference>
<dbReference type="Gene3D" id="3.90.580.10">
    <property type="entry name" value="Zinc finger, CHC2-type domain"/>
    <property type="match status" value="1"/>
</dbReference>
<dbReference type="InterPro" id="IPR027417">
    <property type="entry name" value="P-loop_NTPase"/>
</dbReference>
<evidence type="ECO:0000313" key="5">
    <source>
        <dbReference type="Proteomes" id="UP000057737"/>
    </source>
</evidence>
<organism evidence="4 5">
    <name type="scientific">Bradyrhizobium macuxiense</name>
    <dbReference type="NCBI Taxonomy" id="1755647"/>
    <lineage>
        <taxon>Bacteria</taxon>
        <taxon>Pseudomonadati</taxon>
        <taxon>Pseudomonadota</taxon>
        <taxon>Alphaproteobacteria</taxon>
        <taxon>Hyphomicrobiales</taxon>
        <taxon>Nitrobacteraceae</taxon>
        <taxon>Bradyrhizobium</taxon>
    </lineage>
</organism>
<dbReference type="Gene3D" id="3.40.50.300">
    <property type="entry name" value="P-loop containing nucleotide triphosphate hydrolases"/>
    <property type="match status" value="1"/>
</dbReference>
<name>A0A109JSI6_9BRAD</name>
<dbReference type="InterPro" id="IPR055570">
    <property type="entry name" value="DUF7146"/>
</dbReference>
<dbReference type="SUPFAM" id="SSF52540">
    <property type="entry name" value="P-loop containing nucleoside triphosphate hydrolases"/>
    <property type="match status" value="1"/>
</dbReference>
<dbReference type="GO" id="GO:0003677">
    <property type="term" value="F:DNA binding"/>
    <property type="evidence" value="ECO:0007669"/>
    <property type="project" value="InterPro"/>
</dbReference>
<evidence type="ECO:0000313" key="4">
    <source>
        <dbReference type="EMBL" id="KWV54325.1"/>
    </source>
</evidence>
<dbReference type="InterPro" id="IPR036977">
    <property type="entry name" value="DNA_primase_Znf_CHC2"/>
</dbReference>
<feature type="domain" description="NrS-1 polymerase-like helicase" evidence="2">
    <location>
        <begin position="723"/>
        <end position="831"/>
    </location>
</feature>
<gene>
    <name evidence="4" type="ORF">AS156_00940</name>
</gene>
<feature type="region of interest" description="Disordered" evidence="1">
    <location>
        <begin position="1002"/>
        <end position="1024"/>
    </location>
</feature>
<dbReference type="GO" id="GO:0008270">
    <property type="term" value="F:zinc ion binding"/>
    <property type="evidence" value="ECO:0007669"/>
    <property type="project" value="InterPro"/>
</dbReference>
<evidence type="ECO:0000259" key="3">
    <source>
        <dbReference type="Pfam" id="PF23639"/>
    </source>
</evidence>
<dbReference type="OrthoDB" id="8215052at2"/>
<sequence length="1024" mass="111898">MSGPDDAFEAWRRRALDAKILDVATSSIVNAKLRKKSREHVGPCPLCGGGSDVKGKRRVADGFAVNPAKGVFNCRRGGVGGDVVAMVMHTRGVPFVAACELIVGEPPPARGSAITEETRRKSEELQAQAAERERRRIQDDNIYRAREIRTVRDIYDRAHPFAGSSAEIYAGIRGLTFPPAPTGRAAPIKSVEAMPYHVDKDTIAHRGPAMVAPIINARREFQGLHFTYLDLAREKGKLQLEWEGEMLDAKKSRGSKQGNFVALTGPVEPEFLVIGEAIEKTTAVYMALASTGRDMSAAAFWSGCDLGNLAGKAAASVIHPTLKNEKTGRAVKVSGPVPDLTSPAIEIPDSVTDLVLLGDSTSEPFSTRQAMSRAAARYSRPGRTVRIAWAPGGIDFDDLLRDAKGDDVATAAALARIADIVDRAIEDPGSALDAAPPVHLTLEERRQIGSAELGRLLADLTAAPAETRMDSLLAIAEQLGELVAADAIVETFAKASLEQAAAGAGMIGEHGAKPVKAAIAAGLKAGKKRPRDLGHAPAKDNAIQIALSSPAAPGRGGDEPPDDDPSSFDIDDLNRSFALVIWGGKAVVVNEQPHGPVNDRVRLLSFDAMSQWFANKFTEVRGADGKVKPVTWATAWLRHRRRRQYAGVEFFPNPDGIAGAANYLNLWRGFSVAPSSNGSCEKFKDHLRVNVCQEDEKLFRYLMGWLAHLVQRPRVRAGVALVLRGAKGTGKTKVGEVIGSLFAPHYFLVDDARYLTGQFNSHMASCLLLQADEALWAGDKSAEGRLKGLITSEIQMVEAKGIDPVRMRNFVHVVMTSNESWVVPATGDERRFFVLDVGSLCQRNNIYFAEIDEELDRGGRERLLFELQTLDLDQFNIWDVPQTEALLDQKIGSLDPIDEFWHSRLHEGLLIHGDEDWRNVVARDDLYSEYLHEVKARNLGRARGSADFGKRIKKLAPEIRDTRPAIEKEPGVVRRTRCYEMPSLQDCRESFERYLGQPMKWPALTPDQHSRADTGGPDAGDISF</sequence>